<accession>A0A5D6V5Y9</accession>
<dbReference type="Proteomes" id="UP000322791">
    <property type="component" value="Unassembled WGS sequence"/>
</dbReference>
<dbReference type="RefSeq" id="WP_149070669.1">
    <property type="nucleotide sequence ID" value="NZ_VTHL01000007.1"/>
</dbReference>
<protein>
    <submittedName>
        <fullName evidence="1">Uncharacterized protein</fullName>
    </submittedName>
</protein>
<proteinExistence type="predicted"/>
<dbReference type="EMBL" id="VTHL01000007">
    <property type="protein sequence ID" value="TYZ10595.1"/>
    <property type="molecule type" value="Genomic_DNA"/>
</dbReference>
<sequence>MMNEAEKELREAIAYLDTARANYNNIRSIQRALELGQPVEITLRAAGAEVTTLCPGKASEKLMEKLTSQAYHRVSKLEEQEAYWCQEVTALNRSRQINNTLRDNPDLSRTALEHAARENTRAAWEANDECMAKRRATEQPAG</sequence>
<keyword evidence="2" id="KW-1185">Reference proteome</keyword>
<dbReference type="AlphaFoldDB" id="A0A5D6V5Y9"/>
<evidence type="ECO:0000313" key="1">
    <source>
        <dbReference type="EMBL" id="TYZ10595.1"/>
    </source>
</evidence>
<reference evidence="1 2" key="1">
    <citation type="submission" date="2019-08" db="EMBL/GenBank/DDBJ databases">
        <authorList>
            <person name="Seo M.-J."/>
        </authorList>
    </citation>
    <scope>NUCLEOTIDE SEQUENCE [LARGE SCALE GENOMIC DNA]</scope>
    <source>
        <strain evidence="1 2">KIGAM108</strain>
    </source>
</reference>
<name>A0A5D6V5Y9_9BACT</name>
<evidence type="ECO:0000313" key="2">
    <source>
        <dbReference type="Proteomes" id="UP000322791"/>
    </source>
</evidence>
<organism evidence="1 2">
    <name type="scientific">Hymenobacter lutimineralis</name>
    <dbReference type="NCBI Taxonomy" id="2606448"/>
    <lineage>
        <taxon>Bacteria</taxon>
        <taxon>Pseudomonadati</taxon>
        <taxon>Bacteroidota</taxon>
        <taxon>Cytophagia</taxon>
        <taxon>Cytophagales</taxon>
        <taxon>Hymenobacteraceae</taxon>
        <taxon>Hymenobacter</taxon>
    </lineage>
</organism>
<comment type="caution">
    <text evidence="1">The sequence shown here is derived from an EMBL/GenBank/DDBJ whole genome shotgun (WGS) entry which is preliminary data.</text>
</comment>
<gene>
    <name evidence="1" type="ORF">FY528_09030</name>
</gene>